<keyword evidence="4 5" id="KW-0472">Membrane</keyword>
<dbReference type="AlphaFoldDB" id="A0A068WSL2"/>
<feature type="transmembrane region" description="Helical" evidence="5">
    <location>
        <begin position="434"/>
        <end position="454"/>
    </location>
</feature>
<feature type="transmembrane region" description="Helical" evidence="5">
    <location>
        <begin position="366"/>
        <end position="387"/>
    </location>
</feature>
<reference evidence="7" key="2">
    <citation type="submission" date="2014-06" db="EMBL/GenBank/DDBJ databases">
        <authorList>
            <person name="Aslett M."/>
        </authorList>
    </citation>
    <scope>NUCLEOTIDE SEQUENCE</scope>
</reference>
<dbReference type="GO" id="GO:0016020">
    <property type="term" value="C:membrane"/>
    <property type="evidence" value="ECO:0007669"/>
    <property type="project" value="UniProtKB-SubCell"/>
</dbReference>
<evidence type="ECO:0000256" key="2">
    <source>
        <dbReference type="ARBA" id="ARBA00022692"/>
    </source>
</evidence>
<dbReference type="OrthoDB" id="422206at2759"/>
<comment type="subcellular location">
    <subcellularLocation>
        <location evidence="1">Membrane</location>
        <topology evidence="1">Multi-pass membrane protein</topology>
    </subcellularLocation>
</comment>
<reference evidence="7 8" key="1">
    <citation type="journal article" date="2013" name="Nature">
        <title>The genomes of four tapeworm species reveal adaptations to parasitism.</title>
        <authorList>
            <person name="Tsai I.J."/>
            <person name="Zarowiecki M."/>
            <person name="Holroyd N."/>
            <person name="Garciarrubio A."/>
            <person name="Sanchez-Flores A."/>
            <person name="Brooks K.L."/>
            <person name="Tracey A."/>
            <person name="Bobes R.J."/>
            <person name="Fragoso G."/>
            <person name="Sciutto E."/>
            <person name="Aslett M."/>
            <person name="Beasley H."/>
            <person name="Bennett H.M."/>
            <person name="Cai J."/>
            <person name="Camicia F."/>
            <person name="Clark R."/>
            <person name="Cucher M."/>
            <person name="De Silva N."/>
            <person name="Day T.A."/>
            <person name="Deplazes P."/>
            <person name="Estrada K."/>
            <person name="Fernandez C."/>
            <person name="Holland P.W."/>
            <person name="Hou J."/>
            <person name="Hu S."/>
            <person name="Huckvale T."/>
            <person name="Hung S.S."/>
            <person name="Kamenetzky L."/>
            <person name="Keane J.A."/>
            <person name="Kiss F."/>
            <person name="Koziol U."/>
            <person name="Lambert O."/>
            <person name="Liu K."/>
            <person name="Luo X."/>
            <person name="Luo Y."/>
            <person name="Macchiaroli N."/>
            <person name="Nichol S."/>
            <person name="Paps J."/>
            <person name="Parkinson J."/>
            <person name="Pouchkina-Stantcheva N."/>
            <person name="Riddiford N."/>
            <person name="Rosenzvit M."/>
            <person name="Salinas G."/>
            <person name="Wasmuth J.D."/>
            <person name="Zamanian M."/>
            <person name="Zheng Y."/>
            <person name="Cai X."/>
            <person name="Soberon X."/>
            <person name="Olson P.D."/>
            <person name="Laclette J.P."/>
            <person name="Brehm K."/>
            <person name="Berriman M."/>
            <person name="Garciarrubio A."/>
            <person name="Bobes R.J."/>
            <person name="Fragoso G."/>
            <person name="Sanchez-Flores A."/>
            <person name="Estrada K."/>
            <person name="Cevallos M.A."/>
            <person name="Morett E."/>
            <person name="Gonzalez V."/>
            <person name="Portillo T."/>
            <person name="Ochoa-Leyva A."/>
            <person name="Jose M.V."/>
            <person name="Sciutto E."/>
            <person name="Landa A."/>
            <person name="Jimenez L."/>
            <person name="Valdes V."/>
            <person name="Carrero J.C."/>
            <person name="Larralde C."/>
            <person name="Morales-Montor J."/>
            <person name="Limon-Lason J."/>
            <person name="Soberon X."/>
            <person name="Laclette J.P."/>
        </authorList>
    </citation>
    <scope>NUCLEOTIDE SEQUENCE [LARGE SCALE GENOMIC DNA]</scope>
</reference>
<dbReference type="SUPFAM" id="SSF103473">
    <property type="entry name" value="MFS general substrate transporter"/>
    <property type="match status" value="1"/>
</dbReference>
<proteinExistence type="predicted"/>
<dbReference type="Pfam" id="PF07690">
    <property type="entry name" value="MFS_1"/>
    <property type="match status" value="2"/>
</dbReference>
<evidence type="ECO:0000256" key="3">
    <source>
        <dbReference type="ARBA" id="ARBA00022989"/>
    </source>
</evidence>
<dbReference type="Gene3D" id="1.20.1250.20">
    <property type="entry name" value="MFS general substrate transporter like domains"/>
    <property type="match status" value="2"/>
</dbReference>
<feature type="transmembrane region" description="Helical" evidence="5">
    <location>
        <begin position="460"/>
        <end position="479"/>
    </location>
</feature>
<feature type="domain" description="Major facilitator superfamily (MFS) profile" evidence="6">
    <location>
        <begin position="30"/>
        <end position="485"/>
    </location>
</feature>
<keyword evidence="3 5" id="KW-1133">Transmembrane helix</keyword>
<evidence type="ECO:0000313" key="8">
    <source>
        <dbReference type="Proteomes" id="UP000492820"/>
    </source>
</evidence>
<dbReference type="GO" id="GO:0015232">
    <property type="term" value="F:heme transmembrane transporter activity"/>
    <property type="evidence" value="ECO:0007669"/>
    <property type="project" value="TreeGrafter"/>
</dbReference>
<dbReference type="PANTHER" id="PTHR10924">
    <property type="entry name" value="MAJOR FACILITATOR SUPERFAMILY PROTEIN-RELATED"/>
    <property type="match status" value="1"/>
</dbReference>
<protein>
    <submittedName>
        <fullName evidence="7 9">Feline leukemia virus subgroup C</fullName>
    </submittedName>
</protein>
<keyword evidence="2 5" id="KW-0812">Transmembrane</keyword>
<dbReference type="Proteomes" id="UP000492820">
    <property type="component" value="Unassembled WGS sequence"/>
</dbReference>
<feature type="transmembrane region" description="Helical" evidence="5">
    <location>
        <begin position="338"/>
        <end position="361"/>
    </location>
</feature>
<dbReference type="GO" id="GO:0097037">
    <property type="term" value="P:heme export"/>
    <property type="evidence" value="ECO:0007669"/>
    <property type="project" value="TreeGrafter"/>
</dbReference>
<feature type="transmembrane region" description="Helical" evidence="5">
    <location>
        <begin position="138"/>
        <end position="160"/>
    </location>
</feature>
<accession>A0A068WSL2</accession>
<dbReference type="GO" id="GO:0020037">
    <property type="term" value="F:heme binding"/>
    <property type="evidence" value="ECO:0007669"/>
    <property type="project" value="TreeGrafter"/>
</dbReference>
<evidence type="ECO:0000313" key="7">
    <source>
        <dbReference type="EMBL" id="CDS20623.1"/>
    </source>
</evidence>
<organism evidence="7">
    <name type="scientific">Echinococcus granulosus</name>
    <name type="common">Hydatid tapeworm</name>
    <dbReference type="NCBI Taxonomy" id="6210"/>
    <lineage>
        <taxon>Eukaryota</taxon>
        <taxon>Metazoa</taxon>
        <taxon>Spiralia</taxon>
        <taxon>Lophotrochozoa</taxon>
        <taxon>Platyhelminthes</taxon>
        <taxon>Cestoda</taxon>
        <taxon>Eucestoda</taxon>
        <taxon>Cyclophyllidea</taxon>
        <taxon>Taeniidae</taxon>
        <taxon>Echinococcus</taxon>
        <taxon>Echinococcus granulosus group</taxon>
    </lineage>
</organism>
<evidence type="ECO:0000256" key="4">
    <source>
        <dbReference type="ARBA" id="ARBA00023136"/>
    </source>
</evidence>
<dbReference type="InterPro" id="IPR036259">
    <property type="entry name" value="MFS_trans_sf"/>
</dbReference>
<dbReference type="InterPro" id="IPR049680">
    <property type="entry name" value="FLVCR1-2_SLC49-like"/>
</dbReference>
<dbReference type="EMBL" id="LK028581">
    <property type="protein sequence ID" value="CDS20623.1"/>
    <property type="molecule type" value="Genomic_DNA"/>
</dbReference>
<gene>
    <name evidence="7" type="ORF">EgrG_001130300</name>
</gene>
<evidence type="ECO:0000256" key="5">
    <source>
        <dbReference type="SAM" id="Phobius"/>
    </source>
</evidence>
<reference evidence="9" key="3">
    <citation type="submission" date="2020-10" db="UniProtKB">
        <authorList>
            <consortium name="WormBaseParasite"/>
        </authorList>
    </citation>
    <scope>IDENTIFICATION</scope>
</reference>
<feature type="transmembrane region" description="Helical" evidence="5">
    <location>
        <begin position="393"/>
        <end position="414"/>
    </location>
</feature>
<evidence type="ECO:0000259" key="6">
    <source>
        <dbReference type="PROSITE" id="PS50850"/>
    </source>
</evidence>
<feature type="transmembrane region" description="Helical" evidence="5">
    <location>
        <begin position="172"/>
        <end position="192"/>
    </location>
</feature>
<sequence>MDSDSSVENQKRQADADSFEPVLFRKRWLMLFLFSSVSMLNAFQWLHINIVLPSAVYFWNSSLPSDQQGKDVAIAWLSMLYMLVYIPMIFPATWLLNHYGLRVSILIGATLNMLGAWIKCLSMELSQPTSSPASNASFPLLMVAQLVCALGQVFLLGVPAQLAATWFSKSELAMATAIGVGCALGFGLPPLMVPAVTSSTGVADFEDFRKGFRIMFYGGAAIMSFDLLLVAIFFKEEPEIAPSRAQYKRILQRRAQLAGDKPDEADFAPAFDHESSVLTAEESVLVNQSYFHQVAHSFKCVSFIYLNICYGVNTGVYYEIGTLLNSIVAEFFPTEQVAIGWIGFSMVIAGLVGSIVAGVVLKKTGLYRLVLIIFYFLSVISMGAFMGSLYSNLIGTVFLTMILLGFFQSGFLPLGFEYAAEITYPIDEGLTSGILNTSAHIFGIILTQVATAMIGNYGALPTNIFILVCMVIAGVPACFMKDDLKRQRAHEKMRVEVEANSGDEFKYSSISKTKDV</sequence>
<dbReference type="CDD" id="cd17398">
    <property type="entry name" value="MFS_FLVCR_like"/>
    <property type="match status" value="1"/>
</dbReference>
<evidence type="ECO:0000256" key="1">
    <source>
        <dbReference type="ARBA" id="ARBA00004141"/>
    </source>
</evidence>
<evidence type="ECO:0000313" key="9">
    <source>
        <dbReference type="WBParaSite" id="EgrG_001130300"/>
    </source>
</evidence>
<feature type="transmembrane region" description="Helical" evidence="5">
    <location>
        <begin position="212"/>
        <end position="234"/>
    </location>
</feature>
<dbReference type="WBParaSite" id="EgrG_001130300">
    <property type="protein sequence ID" value="EgrG_001130300"/>
    <property type="gene ID" value="EgrG_001130300"/>
</dbReference>
<feature type="transmembrane region" description="Helical" evidence="5">
    <location>
        <begin position="300"/>
        <end position="318"/>
    </location>
</feature>
<feature type="transmembrane region" description="Helical" evidence="5">
    <location>
        <begin position="99"/>
        <end position="118"/>
    </location>
</feature>
<dbReference type="PROSITE" id="PS50850">
    <property type="entry name" value="MFS"/>
    <property type="match status" value="1"/>
</dbReference>
<feature type="transmembrane region" description="Helical" evidence="5">
    <location>
        <begin position="72"/>
        <end position="92"/>
    </location>
</feature>
<dbReference type="PANTHER" id="PTHR10924:SF4">
    <property type="entry name" value="GH15861P"/>
    <property type="match status" value="1"/>
</dbReference>
<feature type="transmembrane region" description="Helical" evidence="5">
    <location>
        <begin position="28"/>
        <end position="52"/>
    </location>
</feature>
<dbReference type="InterPro" id="IPR011701">
    <property type="entry name" value="MFS"/>
</dbReference>
<name>A0A068WSL2_ECHGR</name>
<dbReference type="InterPro" id="IPR020846">
    <property type="entry name" value="MFS_dom"/>
</dbReference>